<dbReference type="GO" id="GO:0005886">
    <property type="term" value="C:plasma membrane"/>
    <property type="evidence" value="ECO:0007669"/>
    <property type="project" value="UniProtKB-SubCell"/>
</dbReference>
<organism evidence="11 12">
    <name type="scientific">Maricaulis salignorans</name>
    <dbReference type="NCBI Taxonomy" id="144026"/>
    <lineage>
        <taxon>Bacteria</taxon>
        <taxon>Pseudomonadati</taxon>
        <taxon>Pseudomonadota</taxon>
        <taxon>Alphaproteobacteria</taxon>
        <taxon>Maricaulales</taxon>
        <taxon>Maricaulaceae</taxon>
        <taxon>Maricaulis</taxon>
    </lineage>
</organism>
<evidence type="ECO:0000256" key="7">
    <source>
        <dbReference type="ARBA" id="ARBA00023136"/>
    </source>
</evidence>
<keyword evidence="12" id="KW-1185">Reference proteome</keyword>
<feature type="transmembrane region" description="Helical" evidence="10">
    <location>
        <begin position="211"/>
        <end position="239"/>
    </location>
</feature>
<keyword evidence="11" id="KW-0966">Cell projection</keyword>
<evidence type="ECO:0000313" key="11">
    <source>
        <dbReference type="EMBL" id="SDM72131.1"/>
    </source>
</evidence>
<keyword evidence="11" id="KW-0969">Cilium</keyword>
<evidence type="ECO:0000256" key="1">
    <source>
        <dbReference type="ARBA" id="ARBA00002578"/>
    </source>
</evidence>
<keyword evidence="6 10" id="KW-1133">Transmembrane helix</keyword>
<dbReference type="PRINTS" id="PR00953">
    <property type="entry name" value="TYPE3IMRPROT"/>
</dbReference>
<evidence type="ECO:0000256" key="4">
    <source>
        <dbReference type="ARBA" id="ARBA00022475"/>
    </source>
</evidence>
<feature type="transmembrane region" description="Helical" evidence="10">
    <location>
        <begin position="6"/>
        <end position="26"/>
    </location>
</feature>
<dbReference type="GO" id="GO:0009425">
    <property type="term" value="C:bacterial-type flagellum basal body"/>
    <property type="evidence" value="ECO:0007669"/>
    <property type="project" value="UniProtKB-SubCell"/>
</dbReference>
<comment type="function">
    <text evidence="1 10">Role in flagellar biosynthesis.</text>
</comment>
<keyword evidence="7 10" id="KW-0472">Membrane</keyword>
<keyword evidence="5 10" id="KW-0812">Transmembrane</keyword>
<proteinExistence type="inferred from homology"/>
<feature type="transmembrane region" description="Helical" evidence="10">
    <location>
        <begin position="78"/>
        <end position="100"/>
    </location>
</feature>
<sequence length="250" mass="26648">MIPDLPGLVFAAGLVFARVGSILMLMPGFAEPSIPVRIRLSFALLVALILGPIISPILPPMPAEPLPIAGLVIGEMLIGLMIGGIARMLMAMAAIAGQVIGMQSGLAFAQTFDPSQGQQGAIFATLLNLTFLILMFATNLHHLLLLTTSNSYLVFPPGELPPMADAAAWALQAFTDAFRLGIQIAAPMIVFGLVFYLALGVLSRLMPQAQIFFIAMPSNIMVGLFILTISLGAMSAVWLDRMRQFAIDLN</sequence>
<reference evidence="11 12" key="1">
    <citation type="submission" date="2016-10" db="EMBL/GenBank/DDBJ databases">
        <authorList>
            <person name="de Groot N.N."/>
        </authorList>
    </citation>
    <scope>NUCLEOTIDE SEQUENCE [LARGE SCALE GENOMIC DNA]</scope>
    <source>
        <strain evidence="11 12">DSM 16077</strain>
    </source>
</reference>
<evidence type="ECO:0000256" key="6">
    <source>
        <dbReference type="ARBA" id="ARBA00022989"/>
    </source>
</evidence>
<dbReference type="GO" id="GO:0044780">
    <property type="term" value="P:bacterial-type flagellum assembly"/>
    <property type="evidence" value="ECO:0007669"/>
    <property type="project" value="UniProtKB-UniRule"/>
</dbReference>
<dbReference type="InterPro" id="IPR002010">
    <property type="entry name" value="T3SS_IM_R"/>
</dbReference>
<keyword evidence="8 10" id="KW-0975">Bacterial flagellum</keyword>
<evidence type="ECO:0000256" key="5">
    <source>
        <dbReference type="ARBA" id="ARBA00022692"/>
    </source>
</evidence>
<dbReference type="InterPro" id="IPR006303">
    <property type="entry name" value="FliR"/>
</dbReference>
<dbReference type="STRING" id="144026.SAMN04488568_11960"/>
<comment type="subcellular location">
    <subcellularLocation>
        <location evidence="10">Cell membrane</location>
        <topology evidence="10">Multi-pass membrane protein</topology>
    </subcellularLocation>
    <subcellularLocation>
        <location evidence="10">Bacterial flagellum basal body</location>
    </subcellularLocation>
</comment>
<keyword evidence="11" id="KW-0282">Flagellum</keyword>
<dbReference type="AlphaFoldDB" id="A0A1G9VJB2"/>
<dbReference type="Proteomes" id="UP000199759">
    <property type="component" value="Unassembled WGS sequence"/>
</dbReference>
<evidence type="ECO:0000256" key="10">
    <source>
        <dbReference type="RuleBase" id="RU362071"/>
    </source>
</evidence>
<evidence type="ECO:0000256" key="9">
    <source>
        <dbReference type="NCBIfam" id="TIGR01400"/>
    </source>
</evidence>
<feature type="transmembrane region" description="Helical" evidence="10">
    <location>
        <begin position="180"/>
        <end position="199"/>
    </location>
</feature>
<comment type="similarity">
    <text evidence="2 10">Belongs to the FliR/MopE/SpaR family.</text>
</comment>
<evidence type="ECO:0000256" key="3">
    <source>
        <dbReference type="ARBA" id="ARBA00021717"/>
    </source>
</evidence>
<feature type="transmembrane region" description="Helical" evidence="10">
    <location>
        <begin position="38"/>
        <end position="58"/>
    </location>
</feature>
<name>A0A1G9VJB2_9PROT</name>
<protein>
    <recommendedName>
        <fullName evidence="3 9">Flagellar biosynthetic protein FliR</fullName>
    </recommendedName>
</protein>
<dbReference type="PANTHER" id="PTHR30065">
    <property type="entry name" value="FLAGELLAR BIOSYNTHETIC PROTEIN FLIR"/>
    <property type="match status" value="1"/>
</dbReference>
<feature type="transmembrane region" description="Helical" evidence="10">
    <location>
        <begin position="121"/>
        <end position="144"/>
    </location>
</feature>
<evidence type="ECO:0000256" key="8">
    <source>
        <dbReference type="ARBA" id="ARBA00023143"/>
    </source>
</evidence>
<dbReference type="PANTHER" id="PTHR30065:SF8">
    <property type="entry name" value="FLAGELLAR BIOSYNTHETIC PROTEIN FLIR"/>
    <property type="match status" value="1"/>
</dbReference>
<dbReference type="EMBL" id="FNHG01000019">
    <property type="protein sequence ID" value="SDM72131.1"/>
    <property type="molecule type" value="Genomic_DNA"/>
</dbReference>
<dbReference type="RefSeq" id="WP_091771468.1">
    <property type="nucleotide sequence ID" value="NZ_FNHG01000019.1"/>
</dbReference>
<accession>A0A1G9VJB2</accession>
<keyword evidence="4 10" id="KW-1003">Cell membrane</keyword>
<gene>
    <name evidence="11" type="ORF">SAMN04488568_11960</name>
</gene>
<evidence type="ECO:0000256" key="2">
    <source>
        <dbReference type="ARBA" id="ARBA00009772"/>
    </source>
</evidence>
<dbReference type="NCBIfam" id="TIGR01400">
    <property type="entry name" value="fliR"/>
    <property type="match status" value="1"/>
</dbReference>
<dbReference type="Pfam" id="PF01311">
    <property type="entry name" value="Bac_export_1"/>
    <property type="match status" value="1"/>
</dbReference>
<dbReference type="OrthoDB" id="9779817at2"/>
<evidence type="ECO:0000313" key="12">
    <source>
        <dbReference type="Proteomes" id="UP000199759"/>
    </source>
</evidence>
<dbReference type="GO" id="GO:0006605">
    <property type="term" value="P:protein targeting"/>
    <property type="evidence" value="ECO:0007669"/>
    <property type="project" value="UniProtKB-UniRule"/>
</dbReference>